<evidence type="ECO:0000256" key="4">
    <source>
        <dbReference type="PROSITE-ProRule" id="PRU00192"/>
    </source>
</evidence>
<dbReference type="EMBL" id="GEEE01013752">
    <property type="protein sequence ID" value="JAP49473.1"/>
    <property type="molecule type" value="Transcribed_RNA"/>
</dbReference>
<feature type="domain" description="SH3" evidence="6">
    <location>
        <begin position="100"/>
        <end position="159"/>
    </location>
</feature>
<sequence length="244" mass="27721">MLDSVIPPESSWYFGEISRERANEILLNQPAGTYLIRDSTTLPGFALSLKNINRVQRYFIAYSEEAKTFTFADQPFESIDALISFHSTSPLLTCKLLQPAPKGYYCVLYDYKGKETLDLCVSRGDKVAFLIQKKEWIFCSSSDGRRGWVPANYLEPFNEELYNRLQSEKNEGVVPFCSRIFPVPVNAIAVKSRTPSLFATDQLKVEEGVEVVVQKILRNGFCEAIRKDTKALGFLPINYLKFAL</sequence>
<evidence type="ECO:0000259" key="5">
    <source>
        <dbReference type="PROSITE" id="PS50001"/>
    </source>
</evidence>
<dbReference type="PANTHER" id="PTHR19969:SF5">
    <property type="entry name" value="CRK-LIKE PROTEIN"/>
    <property type="match status" value="1"/>
</dbReference>
<dbReference type="GO" id="GO:0007167">
    <property type="term" value="P:enzyme-linked receptor protein signaling pathway"/>
    <property type="evidence" value="ECO:0007669"/>
    <property type="project" value="TreeGrafter"/>
</dbReference>
<evidence type="ECO:0000256" key="2">
    <source>
        <dbReference type="ARBA" id="ARBA00022999"/>
    </source>
</evidence>
<keyword evidence="1 4" id="KW-0728">SH3 domain</keyword>
<dbReference type="Gene3D" id="2.30.30.40">
    <property type="entry name" value="SH3 Domains"/>
    <property type="match status" value="1"/>
</dbReference>
<dbReference type="PRINTS" id="PR00401">
    <property type="entry name" value="SH2DOMAIN"/>
</dbReference>
<dbReference type="SUPFAM" id="SSF50044">
    <property type="entry name" value="SH3-domain"/>
    <property type="match status" value="1"/>
</dbReference>
<accession>A0A0X3PCK3</accession>
<proteinExistence type="predicted"/>
<feature type="domain" description="SH2" evidence="5">
    <location>
        <begin position="12"/>
        <end position="100"/>
    </location>
</feature>
<keyword evidence="2 3" id="KW-0727">SH2 domain</keyword>
<dbReference type="GO" id="GO:0016477">
    <property type="term" value="P:cell migration"/>
    <property type="evidence" value="ECO:0007669"/>
    <property type="project" value="TreeGrafter"/>
</dbReference>
<dbReference type="InterPro" id="IPR051184">
    <property type="entry name" value="Tyrosine-phos_adapter"/>
</dbReference>
<dbReference type="InterPro" id="IPR036860">
    <property type="entry name" value="SH2_dom_sf"/>
</dbReference>
<dbReference type="GO" id="GO:0005737">
    <property type="term" value="C:cytoplasm"/>
    <property type="evidence" value="ECO:0007669"/>
    <property type="project" value="TreeGrafter"/>
</dbReference>
<dbReference type="SUPFAM" id="SSF55550">
    <property type="entry name" value="SH2 domain"/>
    <property type="match status" value="1"/>
</dbReference>
<dbReference type="AlphaFoldDB" id="A0A0X3PCK3"/>
<dbReference type="SMART" id="SM00326">
    <property type="entry name" value="SH3"/>
    <property type="match status" value="2"/>
</dbReference>
<evidence type="ECO:0000313" key="7">
    <source>
        <dbReference type="EMBL" id="JAP49473.1"/>
    </source>
</evidence>
<gene>
    <name evidence="7" type="primary">CRKL</name>
    <name evidence="7" type="ORF">TR148909</name>
</gene>
<dbReference type="Pfam" id="PF00017">
    <property type="entry name" value="SH2"/>
    <property type="match status" value="1"/>
</dbReference>
<dbReference type="GO" id="GO:0035591">
    <property type="term" value="F:signaling adaptor activity"/>
    <property type="evidence" value="ECO:0007669"/>
    <property type="project" value="TreeGrafter"/>
</dbReference>
<dbReference type="PROSITE" id="PS50001">
    <property type="entry name" value="SH2"/>
    <property type="match status" value="1"/>
</dbReference>
<dbReference type="InterPro" id="IPR036028">
    <property type="entry name" value="SH3-like_dom_sf"/>
</dbReference>
<name>A0A0X3PCK3_SCHSO</name>
<dbReference type="PROSITE" id="PS50002">
    <property type="entry name" value="SH3"/>
    <property type="match status" value="1"/>
</dbReference>
<evidence type="ECO:0000256" key="3">
    <source>
        <dbReference type="PROSITE-ProRule" id="PRU00191"/>
    </source>
</evidence>
<dbReference type="PANTHER" id="PTHR19969">
    <property type="entry name" value="SH2-SH3 ADAPTOR PROTEIN-RELATED"/>
    <property type="match status" value="1"/>
</dbReference>
<dbReference type="InterPro" id="IPR000980">
    <property type="entry name" value="SH2"/>
</dbReference>
<evidence type="ECO:0000256" key="1">
    <source>
        <dbReference type="ARBA" id="ARBA00022443"/>
    </source>
</evidence>
<dbReference type="CDD" id="cd00174">
    <property type="entry name" value="SH3"/>
    <property type="match status" value="1"/>
</dbReference>
<organism evidence="7">
    <name type="scientific">Schistocephalus solidus</name>
    <name type="common">Tapeworm</name>
    <dbReference type="NCBI Taxonomy" id="70667"/>
    <lineage>
        <taxon>Eukaryota</taxon>
        <taxon>Metazoa</taxon>
        <taxon>Spiralia</taxon>
        <taxon>Lophotrochozoa</taxon>
        <taxon>Platyhelminthes</taxon>
        <taxon>Cestoda</taxon>
        <taxon>Eucestoda</taxon>
        <taxon>Diphyllobothriidea</taxon>
        <taxon>Diphyllobothriidae</taxon>
        <taxon>Schistocephalus</taxon>
    </lineage>
</organism>
<dbReference type="Pfam" id="PF07653">
    <property type="entry name" value="SH3_2"/>
    <property type="match status" value="1"/>
</dbReference>
<protein>
    <submittedName>
        <fullName evidence="7">Crk-like protein</fullName>
    </submittedName>
</protein>
<evidence type="ECO:0000259" key="6">
    <source>
        <dbReference type="PROSITE" id="PS50002"/>
    </source>
</evidence>
<dbReference type="SMART" id="SM00252">
    <property type="entry name" value="SH2"/>
    <property type="match status" value="1"/>
</dbReference>
<reference evidence="7" key="1">
    <citation type="submission" date="2016-01" db="EMBL/GenBank/DDBJ databases">
        <title>Reference transcriptome for the parasite Schistocephalus solidus: insights into the molecular evolution of parasitism.</title>
        <authorList>
            <person name="Hebert F.O."/>
            <person name="Grambauer S."/>
            <person name="Barber I."/>
            <person name="Landry C.R."/>
            <person name="Aubin-Horth N."/>
        </authorList>
    </citation>
    <scope>NUCLEOTIDE SEQUENCE</scope>
</reference>
<dbReference type="Gene3D" id="3.30.505.10">
    <property type="entry name" value="SH2 domain"/>
    <property type="match status" value="1"/>
</dbReference>
<dbReference type="GO" id="GO:0030971">
    <property type="term" value="F:receptor tyrosine kinase binding"/>
    <property type="evidence" value="ECO:0007669"/>
    <property type="project" value="TreeGrafter"/>
</dbReference>
<dbReference type="InterPro" id="IPR001452">
    <property type="entry name" value="SH3_domain"/>
</dbReference>